<dbReference type="EnsemblMetazoa" id="AFAF003701-RA">
    <property type="protein sequence ID" value="AFAF003701-PA"/>
    <property type="gene ID" value="AFAF003701"/>
</dbReference>
<evidence type="ECO:0000313" key="1">
    <source>
        <dbReference type="EnsemblMetazoa" id="AFAF003701-PA"/>
    </source>
</evidence>
<dbReference type="Proteomes" id="UP000075886">
    <property type="component" value="Unassembled WGS sequence"/>
</dbReference>
<sequence>MESAPTQDQGIFIDETAFPLDDSGEIAENELLLEEDDENDITKDLDFSRTSPALFSLATPKRARMVLGLERTIAESSISGCHPISSSTPLPPVAVPSPSSSSGSMCTFKTPLPVSSSTLCRKSAIIETPAPEQPQTPWSICQQSAEQSKQVGDYNRQSIAAAIENLNAMTEEFAEFISKPSMIVVWRAKRTYPTDPVQPRTFNWLAKPGGNGTTNKGSSERRIVVSYLIDGNRSNAQQWILEVRAYLEEGSLEVMQSSPYCLATMVGGRQTLAPLSAEMSHTSPDSQSESCRQSSPYFRPYIGIQMPTTEMGETFGGVAFDNEGMGYL</sequence>
<reference evidence="2" key="1">
    <citation type="submission" date="2014-01" db="EMBL/GenBank/DDBJ databases">
        <title>The Genome Sequence of Anopheles farauti FAR1 (V2).</title>
        <authorList>
            <consortium name="The Broad Institute Genomics Platform"/>
            <person name="Neafsey D.E."/>
            <person name="Besansky N."/>
            <person name="Howell P."/>
            <person name="Walton C."/>
            <person name="Young S.K."/>
            <person name="Zeng Q."/>
            <person name="Gargeya S."/>
            <person name="Fitzgerald M."/>
            <person name="Haas B."/>
            <person name="Abouelleil A."/>
            <person name="Allen A.W."/>
            <person name="Alvarado L."/>
            <person name="Arachchi H.M."/>
            <person name="Berlin A.M."/>
            <person name="Chapman S.B."/>
            <person name="Gainer-Dewar J."/>
            <person name="Goldberg J."/>
            <person name="Griggs A."/>
            <person name="Gujja S."/>
            <person name="Hansen M."/>
            <person name="Howarth C."/>
            <person name="Imamovic A."/>
            <person name="Ireland A."/>
            <person name="Larimer J."/>
            <person name="McCowan C."/>
            <person name="Murphy C."/>
            <person name="Pearson M."/>
            <person name="Poon T.W."/>
            <person name="Priest M."/>
            <person name="Roberts A."/>
            <person name="Saif S."/>
            <person name="Shea T."/>
            <person name="Sisk P."/>
            <person name="Sykes S."/>
            <person name="Wortman J."/>
            <person name="Nusbaum C."/>
            <person name="Birren B."/>
        </authorList>
    </citation>
    <scope>NUCLEOTIDE SEQUENCE [LARGE SCALE GENOMIC DNA]</scope>
    <source>
        <strain evidence="2">FAR1</strain>
    </source>
</reference>
<name>A0A182Q5X9_9DIPT</name>
<evidence type="ECO:0000313" key="2">
    <source>
        <dbReference type="Proteomes" id="UP000075886"/>
    </source>
</evidence>
<dbReference type="AlphaFoldDB" id="A0A182Q5X9"/>
<reference evidence="1" key="2">
    <citation type="submission" date="2020-05" db="UniProtKB">
        <authorList>
            <consortium name="EnsemblMetazoa"/>
        </authorList>
    </citation>
    <scope>IDENTIFICATION</scope>
    <source>
        <strain evidence="1">FAR1</strain>
    </source>
</reference>
<protein>
    <submittedName>
        <fullName evidence="1">Uncharacterized protein</fullName>
    </submittedName>
</protein>
<keyword evidence="2" id="KW-1185">Reference proteome</keyword>
<proteinExistence type="predicted"/>
<organism evidence="1 2">
    <name type="scientific">Anopheles farauti</name>
    <dbReference type="NCBI Taxonomy" id="69004"/>
    <lineage>
        <taxon>Eukaryota</taxon>
        <taxon>Metazoa</taxon>
        <taxon>Ecdysozoa</taxon>
        <taxon>Arthropoda</taxon>
        <taxon>Hexapoda</taxon>
        <taxon>Insecta</taxon>
        <taxon>Pterygota</taxon>
        <taxon>Neoptera</taxon>
        <taxon>Endopterygota</taxon>
        <taxon>Diptera</taxon>
        <taxon>Nematocera</taxon>
        <taxon>Culicoidea</taxon>
        <taxon>Culicidae</taxon>
        <taxon>Anophelinae</taxon>
        <taxon>Anopheles</taxon>
    </lineage>
</organism>
<dbReference type="VEuPathDB" id="VectorBase:AFAF003701"/>
<dbReference type="STRING" id="69004.A0A182Q5X9"/>
<dbReference type="EMBL" id="AXCN02000676">
    <property type="status" value="NOT_ANNOTATED_CDS"/>
    <property type="molecule type" value="Genomic_DNA"/>
</dbReference>
<accession>A0A182Q5X9</accession>